<dbReference type="InterPro" id="IPR037682">
    <property type="entry name" value="TonB_C"/>
</dbReference>
<dbReference type="PROSITE" id="PS52015">
    <property type="entry name" value="TONB_CTD"/>
    <property type="match status" value="1"/>
</dbReference>
<feature type="compositionally biased region" description="Basic residues" evidence="1">
    <location>
        <begin position="97"/>
        <end position="106"/>
    </location>
</feature>
<accession>A0A6G5QHH0</accession>
<dbReference type="Pfam" id="PF03544">
    <property type="entry name" value="TonB_C"/>
    <property type="match status" value="1"/>
</dbReference>
<organism evidence="4 5">
    <name type="scientific">Campylobacter mucosalis CCUG 21559</name>
    <dbReference type="NCBI Taxonomy" id="1032067"/>
    <lineage>
        <taxon>Bacteria</taxon>
        <taxon>Pseudomonadati</taxon>
        <taxon>Campylobacterota</taxon>
        <taxon>Epsilonproteobacteria</taxon>
        <taxon>Campylobacterales</taxon>
        <taxon>Campylobacteraceae</taxon>
        <taxon>Campylobacter</taxon>
    </lineage>
</organism>
<dbReference type="EMBL" id="CP012542">
    <property type="protein sequence ID" value="QCD45128.1"/>
    <property type="molecule type" value="Genomic_DNA"/>
</dbReference>
<keyword evidence="2" id="KW-0812">Transmembrane</keyword>
<protein>
    <submittedName>
        <fullName evidence="4">Energy transduction protein TonB</fullName>
    </submittedName>
</protein>
<feature type="domain" description="TonB C-terminal" evidence="3">
    <location>
        <begin position="158"/>
        <end position="248"/>
    </location>
</feature>
<keyword evidence="2" id="KW-1133">Transmembrane helix</keyword>
<evidence type="ECO:0000313" key="4">
    <source>
        <dbReference type="EMBL" id="QCD45128.1"/>
    </source>
</evidence>
<keyword evidence="5" id="KW-1185">Reference proteome</keyword>
<evidence type="ECO:0000256" key="1">
    <source>
        <dbReference type="SAM" id="MobiDB-lite"/>
    </source>
</evidence>
<reference evidence="4 5" key="1">
    <citation type="submission" date="2016-07" db="EMBL/GenBank/DDBJ databases">
        <title>Comparative genomics of the Campylobacter concisus group.</title>
        <authorList>
            <person name="Miller W.G."/>
            <person name="Yee E."/>
            <person name="Chapman M.H."/>
            <person name="Huynh S."/>
            <person name="Bono J.L."/>
            <person name="On S.L.W."/>
            <person name="StLeger J."/>
            <person name="Foster G."/>
            <person name="Parker C.T."/>
        </authorList>
    </citation>
    <scope>NUCLEOTIDE SEQUENCE [LARGE SCALE GENOMIC DNA]</scope>
    <source>
        <strain evidence="4 5">CCUG 21559</strain>
    </source>
</reference>
<keyword evidence="2" id="KW-0472">Membrane</keyword>
<dbReference type="Proteomes" id="UP000503264">
    <property type="component" value="Chromosome"/>
</dbReference>
<evidence type="ECO:0000256" key="2">
    <source>
        <dbReference type="SAM" id="Phobius"/>
    </source>
</evidence>
<feature type="transmembrane region" description="Helical" evidence="2">
    <location>
        <begin position="7"/>
        <end position="31"/>
    </location>
</feature>
<dbReference type="Gene3D" id="3.30.1150.10">
    <property type="match status" value="1"/>
</dbReference>
<dbReference type="AlphaFoldDB" id="A0A6G5QHH0"/>
<dbReference type="SUPFAM" id="SSF74653">
    <property type="entry name" value="TolA/TonB C-terminal domain"/>
    <property type="match status" value="1"/>
</dbReference>
<feature type="region of interest" description="Disordered" evidence="1">
    <location>
        <begin position="87"/>
        <end position="110"/>
    </location>
</feature>
<sequence>MVAQNRVGNIISFSISLFIHSIAFMAFFGFFTTLNKTLMAEKAVSKMAMSINLNQISTQNSNQNMQATQTQSQKDIKSDEAVTQIEQKKLDEPKPVIKPKKHNKPKPQKEQIKPLTQDIPKTTVAASSVAVAKNEAVAIGGTTQISNNNNDEKAAARNLIGEVYAAILKHKTYPKRAIATKTSGRTQVEFKAISKNEFEYINILKSSGYEYMDNHCKHILHHALKDFPDEAIGKNFKLAINFNLKDIQ</sequence>
<gene>
    <name evidence="4" type="primary">tonB2</name>
    <name evidence="4" type="ORF">CMUC_1364</name>
</gene>
<dbReference type="RefSeq" id="WP_169752270.1">
    <property type="nucleotide sequence ID" value="NZ_CP012542.1"/>
</dbReference>
<proteinExistence type="predicted"/>
<evidence type="ECO:0000313" key="5">
    <source>
        <dbReference type="Proteomes" id="UP000503264"/>
    </source>
</evidence>
<dbReference type="GO" id="GO:0055085">
    <property type="term" value="P:transmembrane transport"/>
    <property type="evidence" value="ECO:0007669"/>
    <property type="project" value="InterPro"/>
</dbReference>
<evidence type="ECO:0000259" key="3">
    <source>
        <dbReference type="PROSITE" id="PS52015"/>
    </source>
</evidence>
<name>A0A6G5QHH0_9BACT</name>